<dbReference type="AlphaFoldDB" id="A0A6J4V9L2"/>
<organism evidence="1">
    <name type="scientific">uncultured Thermomicrobiales bacterium</name>
    <dbReference type="NCBI Taxonomy" id="1645740"/>
    <lineage>
        <taxon>Bacteria</taxon>
        <taxon>Pseudomonadati</taxon>
        <taxon>Thermomicrobiota</taxon>
        <taxon>Thermomicrobia</taxon>
        <taxon>Thermomicrobiales</taxon>
        <taxon>environmental samples</taxon>
    </lineage>
</organism>
<proteinExistence type="predicted"/>
<gene>
    <name evidence="1" type="ORF">AVDCRST_MAG59-3714</name>
</gene>
<accession>A0A6J4V9L2</accession>
<protein>
    <submittedName>
        <fullName evidence="1">Uncharacterized protein</fullName>
    </submittedName>
</protein>
<dbReference type="EMBL" id="CADCWF010000270">
    <property type="protein sequence ID" value="CAA9572677.1"/>
    <property type="molecule type" value="Genomic_DNA"/>
</dbReference>
<reference evidence="1" key="1">
    <citation type="submission" date="2020-02" db="EMBL/GenBank/DDBJ databases">
        <authorList>
            <person name="Meier V. D."/>
        </authorList>
    </citation>
    <scope>NUCLEOTIDE SEQUENCE</scope>
    <source>
        <strain evidence="1">AVDCRST_MAG59</strain>
    </source>
</reference>
<name>A0A6J4V9L2_9BACT</name>
<sequence>MHAPGRAAGRIPRAAPAWTNLRPLSAVSFAIRTIGLPTPSSRPAPSS</sequence>
<evidence type="ECO:0000313" key="1">
    <source>
        <dbReference type="EMBL" id="CAA9572677.1"/>
    </source>
</evidence>